<dbReference type="InterPro" id="IPR014001">
    <property type="entry name" value="Helicase_ATP-bd"/>
</dbReference>
<gene>
    <name evidence="8" type="ORF">BSTOLATCC_MIC52453</name>
</gene>
<keyword evidence="2 5" id="KW-0378">Hydrolase</keyword>
<dbReference type="GO" id="GO:0003723">
    <property type="term" value="F:RNA binding"/>
    <property type="evidence" value="ECO:0007669"/>
    <property type="project" value="UniProtKB-UniRule"/>
</dbReference>
<dbReference type="Pfam" id="PF00271">
    <property type="entry name" value="Helicase_C"/>
    <property type="match status" value="1"/>
</dbReference>
<comment type="caution">
    <text evidence="8">The sequence shown here is derived from an EMBL/GenBank/DDBJ whole genome shotgun (WGS) entry which is preliminary data.</text>
</comment>
<dbReference type="PROSITE" id="PS51194">
    <property type="entry name" value="HELICASE_CTER"/>
    <property type="match status" value="1"/>
</dbReference>
<evidence type="ECO:0000256" key="4">
    <source>
        <dbReference type="ARBA" id="ARBA00022884"/>
    </source>
</evidence>
<evidence type="ECO:0000313" key="8">
    <source>
        <dbReference type="EMBL" id="CAG9331047.1"/>
    </source>
</evidence>
<dbReference type="InterPro" id="IPR001650">
    <property type="entry name" value="Helicase_C-like"/>
</dbReference>
<dbReference type="Pfam" id="PF00270">
    <property type="entry name" value="DEAD"/>
    <property type="match status" value="1"/>
</dbReference>
<proteinExistence type="inferred from homology"/>
<feature type="domain" description="Helicase ATP-binding" evidence="6">
    <location>
        <begin position="62"/>
        <end position="226"/>
    </location>
</feature>
<comment type="similarity">
    <text evidence="5">Belongs to the DEAD box helicase family.</text>
</comment>
<dbReference type="InterPro" id="IPR027417">
    <property type="entry name" value="P-loop_NTPase"/>
</dbReference>
<dbReference type="PROSITE" id="PS51192">
    <property type="entry name" value="HELICASE_ATP_BIND_1"/>
    <property type="match status" value="1"/>
</dbReference>
<accession>A0AAU9K2F4</accession>
<dbReference type="EMBL" id="CAJZBQ010000052">
    <property type="protein sequence ID" value="CAG9331047.1"/>
    <property type="molecule type" value="Genomic_DNA"/>
</dbReference>
<dbReference type="SMART" id="SM00487">
    <property type="entry name" value="DEXDc"/>
    <property type="match status" value="1"/>
</dbReference>
<comment type="function">
    <text evidence="5">RNA helicase.</text>
</comment>
<evidence type="ECO:0000259" key="6">
    <source>
        <dbReference type="PROSITE" id="PS51192"/>
    </source>
</evidence>
<dbReference type="AlphaFoldDB" id="A0AAU9K2F4"/>
<protein>
    <recommendedName>
        <fullName evidence="5">ATP-dependent RNA helicase</fullName>
        <ecNumber evidence="5">3.6.4.13</ecNumber>
    </recommendedName>
</protein>
<dbReference type="GO" id="GO:0003724">
    <property type="term" value="F:RNA helicase activity"/>
    <property type="evidence" value="ECO:0007669"/>
    <property type="project" value="UniProtKB-EC"/>
</dbReference>
<dbReference type="SMART" id="SM00490">
    <property type="entry name" value="HELICc"/>
    <property type="match status" value="1"/>
</dbReference>
<dbReference type="CDD" id="cd18787">
    <property type="entry name" value="SF2_C_DEAD"/>
    <property type="match status" value="1"/>
</dbReference>
<dbReference type="GO" id="GO:0016787">
    <property type="term" value="F:hydrolase activity"/>
    <property type="evidence" value="ECO:0007669"/>
    <property type="project" value="UniProtKB-KW"/>
</dbReference>
<reference evidence="8" key="1">
    <citation type="submission" date="2021-09" db="EMBL/GenBank/DDBJ databases">
        <authorList>
            <consortium name="AG Swart"/>
            <person name="Singh M."/>
            <person name="Singh A."/>
            <person name="Seah K."/>
            <person name="Emmerich C."/>
        </authorList>
    </citation>
    <scope>NUCLEOTIDE SEQUENCE</scope>
    <source>
        <strain evidence="8">ATCC30299</strain>
    </source>
</reference>
<evidence type="ECO:0000256" key="2">
    <source>
        <dbReference type="ARBA" id="ARBA00022801"/>
    </source>
</evidence>
<comment type="domain">
    <text evidence="5">The Q motif is unique to and characteristic of the DEAD box family of RNA helicases and controls ATP binding and hydrolysis.</text>
</comment>
<dbReference type="Gene3D" id="3.40.50.300">
    <property type="entry name" value="P-loop containing nucleotide triphosphate hydrolases"/>
    <property type="match status" value="2"/>
</dbReference>
<dbReference type="PANTHER" id="PTHR24031">
    <property type="entry name" value="RNA HELICASE"/>
    <property type="match status" value="1"/>
</dbReference>
<evidence type="ECO:0000313" key="9">
    <source>
        <dbReference type="Proteomes" id="UP001162131"/>
    </source>
</evidence>
<evidence type="ECO:0000256" key="3">
    <source>
        <dbReference type="ARBA" id="ARBA00022840"/>
    </source>
</evidence>
<dbReference type="InterPro" id="IPR011545">
    <property type="entry name" value="DEAD/DEAH_box_helicase_dom"/>
</dbReference>
<keyword evidence="4 5" id="KW-0694">RNA-binding</keyword>
<keyword evidence="1 5" id="KW-0547">Nucleotide-binding</keyword>
<dbReference type="GO" id="GO:0005524">
    <property type="term" value="F:ATP binding"/>
    <property type="evidence" value="ECO:0007669"/>
    <property type="project" value="UniProtKB-UniRule"/>
</dbReference>
<evidence type="ECO:0000256" key="5">
    <source>
        <dbReference type="RuleBase" id="RU365068"/>
    </source>
</evidence>
<organism evidence="8 9">
    <name type="scientific">Blepharisma stoltei</name>
    <dbReference type="NCBI Taxonomy" id="1481888"/>
    <lineage>
        <taxon>Eukaryota</taxon>
        <taxon>Sar</taxon>
        <taxon>Alveolata</taxon>
        <taxon>Ciliophora</taxon>
        <taxon>Postciliodesmatophora</taxon>
        <taxon>Heterotrichea</taxon>
        <taxon>Heterotrichida</taxon>
        <taxon>Blepharismidae</taxon>
        <taxon>Blepharisma</taxon>
    </lineage>
</organism>
<evidence type="ECO:0000259" key="7">
    <source>
        <dbReference type="PROSITE" id="PS51194"/>
    </source>
</evidence>
<name>A0AAU9K2F4_9CILI</name>
<keyword evidence="3 5" id="KW-0067">ATP-binding</keyword>
<dbReference type="EC" id="3.6.4.13" evidence="5"/>
<dbReference type="SUPFAM" id="SSF52540">
    <property type="entry name" value="P-loop containing nucleoside triphosphate hydrolases"/>
    <property type="match status" value="1"/>
</dbReference>
<keyword evidence="9" id="KW-1185">Reference proteome</keyword>
<evidence type="ECO:0000256" key="1">
    <source>
        <dbReference type="ARBA" id="ARBA00022741"/>
    </source>
</evidence>
<dbReference type="Proteomes" id="UP001162131">
    <property type="component" value="Unassembled WGS sequence"/>
</dbReference>
<sequence length="419" mass="47580">MDAQPGNLEETKTDVVVTTSEDGENVYASDKSWTDLLIEESIIRNLHLKSWLKPTFIQGAAIPTIMKGRNIVAQSKNGTGKTGAFVIGSLSMIDKDFPPLQAICISHTRELNQQNYNVYLSIANETGISVGIIQKGDRDIPRCHVLCTTQGSLLKLLKEKEPRVFDNVKVIVYDEADMMFQHEDNIRIIREVRKRLRDTQQVLFSATFDEKVMKFINEQIPNPVTIRIENVEDLTLENVDQYVIQCEHQQKFNTVVDIVRRVPFRMCIIFCNTKDYIHRLHQHLGAQGFRAHVIAAGIVDESVRDEVIKKIQGGDVSILLSTNVLSRGVDFRLVSLVINMDPPTYKEGEVFLPDPVTYLHRVGRTGRYGRRGVAVNLVTNAESQTVFRTIQEYYHKAMSGTTIDALVQRMEEVKADYNV</sequence>
<comment type="catalytic activity">
    <reaction evidence="5">
        <text>ATP + H2O = ADP + phosphate + H(+)</text>
        <dbReference type="Rhea" id="RHEA:13065"/>
        <dbReference type="ChEBI" id="CHEBI:15377"/>
        <dbReference type="ChEBI" id="CHEBI:15378"/>
        <dbReference type="ChEBI" id="CHEBI:30616"/>
        <dbReference type="ChEBI" id="CHEBI:43474"/>
        <dbReference type="ChEBI" id="CHEBI:456216"/>
        <dbReference type="EC" id="3.6.4.13"/>
    </reaction>
</comment>
<feature type="domain" description="Helicase C-terminal" evidence="7">
    <location>
        <begin position="238"/>
        <end position="414"/>
    </location>
</feature>
<keyword evidence="5" id="KW-0347">Helicase</keyword>